<dbReference type="KEGG" id="stri:C7M71_007280"/>
<feature type="domain" description="Carrier" evidence="2">
    <location>
        <begin position="28"/>
        <end position="109"/>
    </location>
</feature>
<evidence type="ECO:0000313" key="3">
    <source>
        <dbReference type="EMBL" id="AXI77271.1"/>
    </source>
</evidence>
<accession>A0A345SU66</accession>
<dbReference type="InterPro" id="IPR009081">
    <property type="entry name" value="PP-bd_ACP"/>
</dbReference>
<dbReference type="EMBL" id="CP031264">
    <property type="protein sequence ID" value="AXI77271.1"/>
    <property type="molecule type" value="Genomic_DNA"/>
</dbReference>
<proteinExistence type="predicted"/>
<evidence type="ECO:0000313" key="4">
    <source>
        <dbReference type="Proteomes" id="UP000249340"/>
    </source>
</evidence>
<sequence length="118" mass="12470">MTAPRAGHPASPSLFHPPFSSPSARRVAVDTDIRSFVIGIISEIDPEITEDVADDQPLGPGGLELESLALVELLVQVEHEYNVKIADEDPAAQPTATLGEFVAAVAQRRDGESAEALA</sequence>
<dbReference type="SUPFAM" id="SSF47336">
    <property type="entry name" value="ACP-like"/>
    <property type="match status" value="1"/>
</dbReference>
<keyword evidence="4" id="KW-1185">Reference proteome</keyword>
<evidence type="ECO:0000256" key="1">
    <source>
        <dbReference type="SAM" id="MobiDB-lite"/>
    </source>
</evidence>
<dbReference type="Gene3D" id="1.10.1200.10">
    <property type="entry name" value="ACP-like"/>
    <property type="match status" value="1"/>
</dbReference>
<dbReference type="AlphaFoldDB" id="A0A345SU66"/>
<evidence type="ECO:0000259" key="2">
    <source>
        <dbReference type="PROSITE" id="PS50075"/>
    </source>
</evidence>
<dbReference type="Proteomes" id="UP000249340">
    <property type="component" value="Chromosome"/>
</dbReference>
<dbReference type="Pfam" id="PF00550">
    <property type="entry name" value="PP-binding"/>
    <property type="match status" value="1"/>
</dbReference>
<gene>
    <name evidence="3" type="ORF">C7M71_007280</name>
</gene>
<feature type="compositionally biased region" description="Low complexity" evidence="1">
    <location>
        <begin position="8"/>
        <end position="22"/>
    </location>
</feature>
<dbReference type="PROSITE" id="PS50075">
    <property type="entry name" value="CARRIER"/>
    <property type="match status" value="1"/>
</dbReference>
<protein>
    <submittedName>
        <fullName evidence="3">Acyl carrier protein</fullName>
    </submittedName>
</protein>
<feature type="region of interest" description="Disordered" evidence="1">
    <location>
        <begin position="1"/>
        <end position="22"/>
    </location>
</feature>
<dbReference type="InterPro" id="IPR036736">
    <property type="entry name" value="ACP-like_sf"/>
</dbReference>
<name>A0A345SU66_9ACTN</name>
<reference evidence="4" key="1">
    <citation type="submission" date="2018-07" db="EMBL/GenBank/DDBJ databases">
        <title>Streptacidiphilus bronchialis DSM 106435 chromosome.</title>
        <authorList>
            <person name="Batra D."/>
            <person name="Gulvik C.A."/>
        </authorList>
    </citation>
    <scope>NUCLEOTIDE SEQUENCE [LARGE SCALE GENOMIC DNA]</scope>
    <source>
        <strain evidence="4">DSM 106435</strain>
    </source>
</reference>
<organism evidence="3 4">
    <name type="scientific">Peterkaempfera bronchialis</name>
    <dbReference type="NCBI Taxonomy" id="2126346"/>
    <lineage>
        <taxon>Bacteria</taxon>
        <taxon>Bacillati</taxon>
        <taxon>Actinomycetota</taxon>
        <taxon>Actinomycetes</taxon>
        <taxon>Kitasatosporales</taxon>
        <taxon>Streptomycetaceae</taxon>
        <taxon>Peterkaempfera</taxon>
    </lineage>
</organism>